<feature type="signal peptide" evidence="2">
    <location>
        <begin position="1"/>
        <end position="25"/>
    </location>
</feature>
<gene>
    <name evidence="4" type="ORF">GHN86_14370</name>
</gene>
<dbReference type="InterPro" id="IPR004899">
    <property type="entry name" value="Pertactin_central"/>
</dbReference>
<dbReference type="Gene3D" id="2.40.128.130">
    <property type="entry name" value="Autotransporter beta-domain"/>
    <property type="match status" value="1"/>
</dbReference>
<dbReference type="PROSITE" id="PS51208">
    <property type="entry name" value="AUTOTRANSPORTER"/>
    <property type="match status" value="1"/>
</dbReference>
<evidence type="ECO:0000256" key="2">
    <source>
        <dbReference type="SAM" id="SignalP"/>
    </source>
</evidence>
<dbReference type="Pfam" id="PF03797">
    <property type="entry name" value="Autotransporter"/>
    <property type="match status" value="1"/>
</dbReference>
<dbReference type="NCBIfam" id="TIGR01414">
    <property type="entry name" value="autotrans_barl"/>
    <property type="match status" value="1"/>
</dbReference>
<name>A0A6A7Z0E0_9PSED</name>
<dbReference type="CDD" id="cd01343">
    <property type="entry name" value="PL1_Passenger_AT"/>
    <property type="match status" value="1"/>
</dbReference>
<dbReference type="InterPro" id="IPR005546">
    <property type="entry name" value="Autotransporte_beta"/>
</dbReference>
<feature type="domain" description="Autotransporter" evidence="3">
    <location>
        <begin position="530"/>
        <end position="798"/>
    </location>
</feature>
<dbReference type="InterPro" id="IPR011050">
    <property type="entry name" value="Pectin_lyase_fold/virulence"/>
</dbReference>
<feature type="chain" id="PRO_5025677782" evidence="2">
    <location>
        <begin position="26"/>
        <end position="798"/>
    </location>
</feature>
<dbReference type="PANTHER" id="PTHR35037">
    <property type="entry name" value="C-TERMINAL REGION OF AIDA-LIKE PROTEIN"/>
    <property type="match status" value="1"/>
</dbReference>
<dbReference type="GO" id="GO:0019867">
    <property type="term" value="C:outer membrane"/>
    <property type="evidence" value="ECO:0007669"/>
    <property type="project" value="InterPro"/>
</dbReference>
<evidence type="ECO:0000256" key="1">
    <source>
        <dbReference type="ARBA" id="ARBA00022729"/>
    </source>
</evidence>
<dbReference type="Gene3D" id="2.160.20.20">
    <property type="match status" value="2"/>
</dbReference>
<organism evidence="4">
    <name type="scientific">Pseudomonas helleri</name>
    <dbReference type="NCBI Taxonomy" id="1608996"/>
    <lineage>
        <taxon>Bacteria</taxon>
        <taxon>Pseudomonadati</taxon>
        <taxon>Pseudomonadota</taxon>
        <taxon>Gammaproteobacteria</taxon>
        <taxon>Pseudomonadales</taxon>
        <taxon>Pseudomonadaceae</taxon>
        <taxon>Pseudomonas</taxon>
    </lineage>
</organism>
<dbReference type="InterPro" id="IPR003991">
    <property type="entry name" value="Pertactin_virulence_factor"/>
</dbReference>
<accession>A0A6A7Z0E0</accession>
<keyword evidence="1 2" id="KW-0732">Signal</keyword>
<dbReference type="AlphaFoldDB" id="A0A6A7Z0E0"/>
<dbReference type="SMART" id="SM00869">
    <property type="entry name" value="Autotransporter"/>
    <property type="match status" value="1"/>
</dbReference>
<dbReference type="InterPro" id="IPR051551">
    <property type="entry name" value="Autotransporter_adhesion"/>
</dbReference>
<dbReference type="InterPro" id="IPR036709">
    <property type="entry name" value="Autotransporte_beta_dom_sf"/>
</dbReference>
<dbReference type="InterPro" id="IPR012332">
    <property type="entry name" value="Autotransporter_pectin_lyase_C"/>
</dbReference>
<dbReference type="PANTHER" id="PTHR35037:SF7">
    <property type="entry name" value="AUTOTRANSPORTER"/>
    <property type="match status" value="1"/>
</dbReference>
<evidence type="ECO:0000313" key="4">
    <source>
        <dbReference type="EMBL" id="MQT81237.1"/>
    </source>
</evidence>
<dbReference type="SMART" id="SM00710">
    <property type="entry name" value="PbH1"/>
    <property type="match status" value="4"/>
</dbReference>
<dbReference type="Pfam" id="PF03212">
    <property type="entry name" value="Pertactin"/>
    <property type="match status" value="1"/>
</dbReference>
<sequence>MNGKLIVPKRSCLVMAILASGSLSANLQADTITGPGVVSTVESGDAVESWVVSDGATLNVASRAATEQIVASGGAQINLTGATVTGAPSSSREINGLDLQNASATISDSTVTSSNSFALVLANVSTASVSGSEISGVGRGVSVAAGSDIVLSNSNVYGSDAGGTGFLDGGHGVALFGGRATIENGSVVTGDKTGLLLSADSGSTPEAFTPSAIVDGSTIIGNTGSAILVGSYNDARPSEAVVTIQNGSTLVGGNGIILEVANNSSATFNIINNALNGDVLVADGAAATVFLDSSSSLSGNVTNVASFDLNNNSSYTGNLTGTTDLTVRNHSSVSGNISDVENISLFANSTLSGNLSGVENLSLDNSTWTTDDGLGVSNLAMNAGTVELGSGVGAFGTLSLDSLSGNGLFVMDTDLAAHASDLINVAGVATGSYKLLVRNTGSEPLVGDQDQQLVHTGNGSTAEFGVVGDQVDLGTFTYTLQQKGTDWFLVQNGEITTPSTKAAIGIFSAAPTVWYGELSSLRSRMGELRYGKAQGGAWMRSYGNKYNLSAAGGTAYQQTQQGVSFGADGMLPTSSGNVLLGVMGGYSKSDLDIIAGTTGSVKSTYVGVYGTWLSDEGYYIDAIIKANQFKNNADVRMSDGEKSKGNYKNYGLGASVEAGKHIKLKDNWFVEPFVQASSLWVNGEGYHLDNGLNAKSNKADSFLGKVGTSVGKNFPLHSGGFVQPYVKVAVAREFANSNNVKINTTRFSNDLSGNRGEIGAGLVAQLSDVLQVHGDVEYSNGENIEMPWGVNLGLRYNW</sequence>
<evidence type="ECO:0000259" key="3">
    <source>
        <dbReference type="PROSITE" id="PS51208"/>
    </source>
</evidence>
<dbReference type="PRINTS" id="PR01484">
    <property type="entry name" value="PRTACTNFAMLY"/>
</dbReference>
<comment type="caution">
    <text evidence="4">The sequence shown here is derived from an EMBL/GenBank/DDBJ whole genome shotgun (WGS) entry which is preliminary data.</text>
</comment>
<reference evidence="4" key="1">
    <citation type="submission" date="2019-10" db="EMBL/GenBank/DDBJ databases">
        <title>Evaluation of single-gene subtyping targets for Pseudomonas.</title>
        <authorList>
            <person name="Reichler S.J."/>
            <person name="Orsi R.H."/>
            <person name="Wiedmann M."/>
            <person name="Martin N.H."/>
            <person name="Murphy S.I."/>
        </authorList>
    </citation>
    <scope>NUCLEOTIDE SEQUENCE</scope>
    <source>
        <strain evidence="4">FSL R10-2339</strain>
    </source>
</reference>
<dbReference type="SUPFAM" id="SSF51126">
    <property type="entry name" value="Pectin lyase-like"/>
    <property type="match status" value="2"/>
</dbReference>
<protein>
    <submittedName>
        <fullName evidence="4">Autotransporter outer membrane beta-barrel domain-containing protein</fullName>
    </submittedName>
</protein>
<dbReference type="InterPro" id="IPR006315">
    <property type="entry name" value="OM_autotransptr_brl_dom"/>
</dbReference>
<dbReference type="EMBL" id="WIWC01000022">
    <property type="protein sequence ID" value="MQT81237.1"/>
    <property type="molecule type" value="Genomic_DNA"/>
</dbReference>
<dbReference type="SUPFAM" id="SSF103515">
    <property type="entry name" value="Autotransporter"/>
    <property type="match status" value="1"/>
</dbReference>
<proteinExistence type="predicted"/>
<dbReference type="InterPro" id="IPR006626">
    <property type="entry name" value="PbH1"/>
</dbReference>